<keyword evidence="10 15" id="KW-1133">Transmembrane helix</keyword>
<name>W5RH06_9AMPH</name>
<evidence type="ECO:0000256" key="1">
    <source>
        <dbReference type="ARBA" id="ARBA00004225"/>
    </source>
</evidence>
<feature type="chain" id="PRO_5012068014" description="NADH-ubiquinone oxidoreductase chain 6" evidence="16">
    <location>
        <begin position="16"/>
        <end position="165"/>
    </location>
</feature>
<feature type="transmembrane region" description="Helical" evidence="15">
    <location>
        <begin position="25"/>
        <end position="46"/>
    </location>
</feature>
<keyword evidence="9 15" id="KW-0249">Electron transport</keyword>
<evidence type="ECO:0000256" key="5">
    <source>
        <dbReference type="ARBA" id="ARBA00022448"/>
    </source>
</evidence>
<dbReference type="GO" id="GO:0008137">
    <property type="term" value="F:NADH dehydrogenase (ubiquinone) activity"/>
    <property type="evidence" value="ECO:0007669"/>
    <property type="project" value="UniProtKB-UniRule"/>
</dbReference>
<dbReference type="PANTHER" id="PTHR11435">
    <property type="entry name" value="NADH UBIQUINONE OXIDOREDUCTASE SUBUNIT ND6"/>
    <property type="match status" value="1"/>
</dbReference>
<dbReference type="GO" id="GO:0031966">
    <property type="term" value="C:mitochondrial membrane"/>
    <property type="evidence" value="ECO:0007669"/>
    <property type="project" value="UniProtKB-SubCell"/>
</dbReference>
<evidence type="ECO:0000256" key="11">
    <source>
        <dbReference type="ARBA" id="ARBA00023027"/>
    </source>
</evidence>
<evidence type="ECO:0000256" key="16">
    <source>
        <dbReference type="SAM" id="SignalP"/>
    </source>
</evidence>
<comment type="catalytic activity">
    <reaction evidence="14 15">
        <text>a ubiquinone + NADH + 5 H(+)(in) = a ubiquinol + NAD(+) + 4 H(+)(out)</text>
        <dbReference type="Rhea" id="RHEA:29091"/>
        <dbReference type="Rhea" id="RHEA-COMP:9565"/>
        <dbReference type="Rhea" id="RHEA-COMP:9566"/>
        <dbReference type="ChEBI" id="CHEBI:15378"/>
        <dbReference type="ChEBI" id="CHEBI:16389"/>
        <dbReference type="ChEBI" id="CHEBI:17976"/>
        <dbReference type="ChEBI" id="CHEBI:57540"/>
        <dbReference type="ChEBI" id="CHEBI:57945"/>
        <dbReference type="EC" id="7.1.1.2"/>
    </reaction>
</comment>
<dbReference type="InterPro" id="IPR001457">
    <property type="entry name" value="NADH_UbQ/plastoQ_OxRdtase_su6"/>
</dbReference>
<keyword evidence="6 15" id="KW-0679">Respiratory chain</keyword>
<keyword evidence="5 15" id="KW-0813">Transport</keyword>
<evidence type="ECO:0000256" key="15">
    <source>
        <dbReference type="RuleBase" id="RU004430"/>
    </source>
</evidence>
<proteinExistence type="inferred from homology"/>
<evidence type="ECO:0000256" key="3">
    <source>
        <dbReference type="ARBA" id="ARBA00012944"/>
    </source>
</evidence>
<evidence type="ECO:0000256" key="9">
    <source>
        <dbReference type="ARBA" id="ARBA00022982"/>
    </source>
</evidence>
<evidence type="ECO:0000256" key="6">
    <source>
        <dbReference type="ARBA" id="ARBA00022660"/>
    </source>
</evidence>
<comment type="subcellular location">
    <subcellularLocation>
        <location evidence="1 15">Mitochondrion membrane</location>
        <topology evidence="1 15">Multi-pass membrane protein</topology>
    </subcellularLocation>
</comment>
<accession>W5RH06</accession>
<evidence type="ECO:0000256" key="13">
    <source>
        <dbReference type="ARBA" id="ARBA00023136"/>
    </source>
</evidence>
<keyword evidence="15" id="KW-0830">Ubiquinone</keyword>
<keyword evidence="8 15" id="KW-1278">Translocase</keyword>
<dbReference type="Gene3D" id="1.20.120.1200">
    <property type="entry name" value="NADH-ubiquinone/plastoquinone oxidoreductase chain 6, subunit NuoJ"/>
    <property type="match status" value="1"/>
</dbReference>
<gene>
    <name evidence="17" type="primary">ND6</name>
</gene>
<keyword evidence="12 15" id="KW-0496">Mitochondrion</keyword>
<dbReference type="AlphaFoldDB" id="W5RH06"/>
<sequence>MMYMIFIGLISMVLGMVGVASHPSPYFAAFGLVLAAAAGCWVLVSLGMDFLSLILFLIYLGGMLVVFANSAALAAEPYPEAWGSWSVVLMCNGYVEFCNWFWFNEGADVYSMGEFSLICCDWGGVAVLYDMGGGVLLVLGWVLLITLFIVLELTRGVGVGTVCAV</sequence>
<evidence type="ECO:0000256" key="2">
    <source>
        <dbReference type="ARBA" id="ARBA00005698"/>
    </source>
</evidence>
<organism evidence="17">
    <name type="scientific">Idiocranium cf. russeli BMNH 2008.409</name>
    <dbReference type="NCBI Taxonomy" id="1415578"/>
    <lineage>
        <taxon>Eukaryota</taxon>
        <taxon>Metazoa</taxon>
        <taxon>Chordata</taxon>
        <taxon>Craniata</taxon>
        <taxon>Vertebrata</taxon>
        <taxon>Euteleostomi</taxon>
        <taxon>Amphibia</taxon>
        <taxon>Gymnophiona</taxon>
        <taxon>Indotyphlidae</taxon>
        <taxon>Idiocranium</taxon>
    </lineage>
</organism>
<evidence type="ECO:0000256" key="14">
    <source>
        <dbReference type="ARBA" id="ARBA00049551"/>
    </source>
</evidence>
<feature type="transmembrane region" description="Helical" evidence="15">
    <location>
        <begin position="131"/>
        <end position="151"/>
    </location>
</feature>
<comment type="function">
    <text evidence="15">Core subunit of the mitochondrial membrane respiratory chain NADH dehydrogenase (Complex I) which catalyzes electron transfer from NADH through the respiratory chain, using ubiquinone as an electron acceptor. Essential for the catalytic activity and assembly of complex I.</text>
</comment>
<dbReference type="InterPro" id="IPR050269">
    <property type="entry name" value="ComplexI_Subunit6"/>
</dbReference>
<evidence type="ECO:0000256" key="7">
    <source>
        <dbReference type="ARBA" id="ARBA00022692"/>
    </source>
</evidence>
<reference evidence="17" key="1">
    <citation type="journal article" date="2014" name="Mol. Phylogenet. Evol.">
        <title>Life-history evolution and mitogenomic phylogeny of caecilian amphibians.</title>
        <authorList>
            <person name="San Mauro D."/>
            <person name="Gower D.J."/>
            <person name="Muller H."/>
            <person name="Loader S.P."/>
            <person name="Zardoya R."/>
            <person name="Nussbaum R.A."/>
            <person name="Wilkinson M."/>
        </authorList>
    </citation>
    <scope>NUCLEOTIDE SEQUENCE</scope>
</reference>
<geneLocation type="mitochondrion" evidence="17"/>
<evidence type="ECO:0000256" key="8">
    <source>
        <dbReference type="ARBA" id="ARBA00022967"/>
    </source>
</evidence>
<comment type="similarity">
    <text evidence="2 15">Belongs to the complex I subunit 6 family.</text>
</comment>
<feature type="signal peptide" evidence="16">
    <location>
        <begin position="1"/>
        <end position="15"/>
    </location>
</feature>
<dbReference type="PANTHER" id="PTHR11435:SF1">
    <property type="entry name" value="NADH-UBIQUINONE OXIDOREDUCTASE CHAIN 6"/>
    <property type="match status" value="1"/>
</dbReference>
<keyword evidence="13 15" id="KW-0472">Membrane</keyword>
<evidence type="ECO:0000256" key="10">
    <source>
        <dbReference type="ARBA" id="ARBA00022989"/>
    </source>
</evidence>
<keyword evidence="11 15" id="KW-0520">NAD</keyword>
<dbReference type="EMBL" id="KF540156">
    <property type="protein sequence ID" value="AGZ19018.1"/>
    <property type="molecule type" value="Genomic_DNA"/>
</dbReference>
<feature type="transmembrane region" description="Helical" evidence="15">
    <location>
        <begin position="53"/>
        <end position="75"/>
    </location>
</feature>
<dbReference type="Pfam" id="PF00499">
    <property type="entry name" value="Oxidored_q3"/>
    <property type="match status" value="1"/>
</dbReference>
<keyword evidence="7 15" id="KW-0812">Transmembrane</keyword>
<protein>
    <recommendedName>
        <fullName evidence="4 15">NADH-ubiquinone oxidoreductase chain 6</fullName>
        <ecNumber evidence="3 15">7.1.1.2</ecNumber>
    </recommendedName>
</protein>
<evidence type="ECO:0000256" key="4">
    <source>
        <dbReference type="ARBA" id="ARBA00021095"/>
    </source>
</evidence>
<keyword evidence="16" id="KW-0732">Signal</keyword>
<evidence type="ECO:0000313" key="17">
    <source>
        <dbReference type="EMBL" id="AGZ19018.1"/>
    </source>
</evidence>
<evidence type="ECO:0000256" key="12">
    <source>
        <dbReference type="ARBA" id="ARBA00023128"/>
    </source>
</evidence>
<dbReference type="InterPro" id="IPR042106">
    <property type="entry name" value="Nuo/plastoQ_OxRdtase_6_NuoJ"/>
</dbReference>
<dbReference type="EC" id="7.1.1.2" evidence="3 15"/>